<dbReference type="Gene3D" id="1.10.150.130">
    <property type="match status" value="1"/>
</dbReference>
<evidence type="ECO:0000256" key="3">
    <source>
        <dbReference type="ARBA" id="ARBA00023125"/>
    </source>
</evidence>
<keyword evidence="2" id="KW-0229">DNA integration</keyword>
<dbReference type="GO" id="GO:0003677">
    <property type="term" value="F:DNA binding"/>
    <property type="evidence" value="ECO:0007669"/>
    <property type="project" value="UniProtKB-KW"/>
</dbReference>
<comment type="caution">
    <text evidence="6">The sequence shown here is derived from an EMBL/GenBank/DDBJ whole genome shotgun (WGS) entry which is preliminary data.</text>
</comment>
<evidence type="ECO:0008006" key="8">
    <source>
        <dbReference type="Google" id="ProtNLM"/>
    </source>
</evidence>
<dbReference type="InterPro" id="IPR053876">
    <property type="entry name" value="Phage_int_M"/>
</dbReference>
<dbReference type="InterPro" id="IPR025166">
    <property type="entry name" value="Integrase_DNA_bind_dom"/>
</dbReference>
<evidence type="ECO:0000256" key="1">
    <source>
        <dbReference type="ARBA" id="ARBA00008857"/>
    </source>
</evidence>
<evidence type="ECO:0000256" key="2">
    <source>
        <dbReference type="ARBA" id="ARBA00022908"/>
    </source>
</evidence>
<sequence>MGGYPAVFLASARKKRDDAREIIAAGGDLNETKKTERAELKATIENTFESVAREWHEYKCPNWTKGYASELLEGLQKDIFPHIGRAPPSCRDKTSRNA</sequence>
<proteinExistence type="inferred from homology"/>
<name>A0AAJ5BGC6_9GAMM</name>
<feature type="domain" description="Phage integrase central" evidence="5">
    <location>
        <begin position="48"/>
        <end position="87"/>
    </location>
</feature>
<dbReference type="InterPro" id="IPR038488">
    <property type="entry name" value="Integrase_DNA-bd_sf"/>
</dbReference>
<protein>
    <recommendedName>
        <fullName evidence="8">Integrase</fullName>
    </recommendedName>
</protein>
<dbReference type="Pfam" id="PF13356">
    <property type="entry name" value="Arm-DNA-bind_3"/>
    <property type="match status" value="1"/>
</dbReference>
<organism evidence="6 7">
    <name type="scientific">Pragia fontium DSM 5563 = ATCC 49100</name>
    <dbReference type="NCBI Taxonomy" id="1122977"/>
    <lineage>
        <taxon>Bacteria</taxon>
        <taxon>Pseudomonadati</taxon>
        <taxon>Pseudomonadota</taxon>
        <taxon>Gammaproteobacteria</taxon>
        <taxon>Enterobacterales</taxon>
        <taxon>Budviciaceae</taxon>
        <taxon>Pragia</taxon>
    </lineage>
</organism>
<dbReference type="InterPro" id="IPR050808">
    <property type="entry name" value="Phage_Integrase"/>
</dbReference>
<dbReference type="AlphaFoldDB" id="A0AAJ5BGC6"/>
<dbReference type="Pfam" id="PF22022">
    <property type="entry name" value="Phage_int_M"/>
    <property type="match status" value="1"/>
</dbReference>
<keyword evidence="3" id="KW-0238">DNA-binding</keyword>
<feature type="domain" description="Integrase DNA-binding" evidence="4">
    <location>
        <begin position="1"/>
        <end position="35"/>
    </location>
</feature>
<evidence type="ECO:0000259" key="4">
    <source>
        <dbReference type="Pfam" id="PF13356"/>
    </source>
</evidence>
<evidence type="ECO:0000313" key="6">
    <source>
        <dbReference type="EMBL" id="SFC36220.1"/>
    </source>
</evidence>
<dbReference type="PANTHER" id="PTHR30629">
    <property type="entry name" value="PROPHAGE INTEGRASE"/>
    <property type="match status" value="1"/>
</dbReference>
<gene>
    <name evidence="6" type="ORF">SAMN02745723_102177</name>
</gene>
<evidence type="ECO:0000313" key="7">
    <source>
        <dbReference type="Proteomes" id="UP000226420"/>
    </source>
</evidence>
<dbReference type="EMBL" id="FOLW01000002">
    <property type="protein sequence ID" value="SFC36220.1"/>
    <property type="molecule type" value="Genomic_DNA"/>
</dbReference>
<dbReference type="PANTHER" id="PTHR30629:SF2">
    <property type="entry name" value="PROPHAGE INTEGRASE INTS-RELATED"/>
    <property type="match status" value="1"/>
</dbReference>
<dbReference type="InterPro" id="IPR010998">
    <property type="entry name" value="Integrase_recombinase_N"/>
</dbReference>
<dbReference type="Proteomes" id="UP000226420">
    <property type="component" value="Unassembled WGS sequence"/>
</dbReference>
<evidence type="ECO:0000259" key="5">
    <source>
        <dbReference type="Pfam" id="PF22022"/>
    </source>
</evidence>
<dbReference type="Gene3D" id="3.30.160.390">
    <property type="entry name" value="Integrase, DNA-binding domain"/>
    <property type="match status" value="1"/>
</dbReference>
<dbReference type="GO" id="GO:0015074">
    <property type="term" value="P:DNA integration"/>
    <property type="evidence" value="ECO:0007669"/>
    <property type="project" value="UniProtKB-KW"/>
</dbReference>
<accession>A0AAJ5BGC6</accession>
<comment type="similarity">
    <text evidence="1">Belongs to the 'phage' integrase family.</text>
</comment>
<reference evidence="6 7" key="1">
    <citation type="submission" date="2016-10" db="EMBL/GenBank/DDBJ databases">
        <authorList>
            <person name="Varghese N."/>
            <person name="Submissions S."/>
        </authorList>
    </citation>
    <scope>NUCLEOTIDE SEQUENCE [LARGE SCALE GENOMIC DNA]</scope>
    <source>
        <strain evidence="6 7">DSM 5563</strain>
    </source>
</reference>